<sequence>MPGHGEKGKVVGRANFPLQLESWSNWLKPCCGRRVALWQVCLLSAGFNCVLVACVILVVLFLSLELLIDTKLLQFSNAFQFASIIHWISLIILSLFFSETVFRIVVLGIWDYIENKVEVFDGAVIVLSLAPMVASTVANGPSSPWDAISLIITLRIWRVKRIIDAYVLQVKVEMELEIQQCEKTKAVREEQLERLTQICQEQAFEIRQLRAHLAQQDLDLAAEREAAMQIHHVWGKQGRSFQVVEGLTPGESDDEGGEGGQRNPREPHATADAGLSGLGARIITTAAIDVHLPTNTNPIQSNPMLAMERVGSGVSDASTSISRSSGSLTARPHSLSSHTPGSSMTDCSSSTAHDLSLSYSSHHCCPPTFSGQDPCRDPSMVVQELLSSLSEDSCLGQKGLVVDPVNLKLPSPTGSEKTSPELDNRINIFNRRNQEERRGRGRGCVLLQTKPLIHLQGSTTEPSLEEKYRLLGPADTPLGHMPDT</sequence>
<dbReference type="EMBL" id="CM041531">
    <property type="protein sequence ID" value="KAI3377064.1"/>
    <property type="molecule type" value="Genomic_DNA"/>
</dbReference>
<accession>A0ACB8XBD9</accession>
<comment type="caution">
    <text evidence="1">The sequence shown here is derived from an EMBL/GenBank/DDBJ whole genome shotgun (WGS) entry which is preliminary data.</text>
</comment>
<gene>
    <name evidence="1" type="ORF">L3Q82_000274</name>
</gene>
<keyword evidence="2" id="KW-1185">Reference proteome</keyword>
<organism evidence="1 2">
    <name type="scientific">Scortum barcoo</name>
    <name type="common">barcoo grunter</name>
    <dbReference type="NCBI Taxonomy" id="214431"/>
    <lineage>
        <taxon>Eukaryota</taxon>
        <taxon>Metazoa</taxon>
        <taxon>Chordata</taxon>
        <taxon>Craniata</taxon>
        <taxon>Vertebrata</taxon>
        <taxon>Euteleostomi</taxon>
        <taxon>Actinopterygii</taxon>
        <taxon>Neopterygii</taxon>
        <taxon>Teleostei</taxon>
        <taxon>Neoteleostei</taxon>
        <taxon>Acanthomorphata</taxon>
        <taxon>Eupercaria</taxon>
        <taxon>Centrarchiformes</taxon>
        <taxon>Terapontoidei</taxon>
        <taxon>Terapontidae</taxon>
        <taxon>Scortum</taxon>
    </lineage>
</organism>
<evidence type="ECO:0000313" key="1">
    <source>
        <dbReference type="EMBL" id="KAI3377064.1"/>
    </source>
</evidence>
<name>A0ACB8XBD9_9TELE</name>
<dbReference type="Proteomes" id="UP000831701">
    <property type="component" value="Chromosome 1"/>
</dbReference>
<proteinExistence type="predicted"/>
<protein>
    <submittedName>
        <fullName evidence="1">Uncharacterized protein</fullName>
    </submittedName>
</protein>
<evidence type="ECO:0000313" key="2">
    <source>
        <dbReference type="Proteomes" id="UP000831701"/>
    </source>
</evidence>
<reference evidence="1" key="1">
    <citation type="submission" date="2022-04" db="EMBL/GenBank/DDBJ databases">
        <title>Jade perch genome.</title>
        <authorList>
            <person name="Chao B."/>
        </authorList>
    </citation>
    <scope>NUCLEOTIDE SEQUENCE</scope>
    <source>
        <strain evidence="1">CB-2022</strain>
    </source>
</reference>